<evidence type="ECO:0000256" key="1">
    <source>
        <dbReference type="SAM" id="Phobius"/>
    </source>
</evidence>
<keyword evidence="1" id="KW-0472">Membrane</keyword>
<comment type="caution">
    <text evidence="2">The sequence shown here is derived from an EMBL/GenBank/DDBJ whole genome shotgun (WGS) entry which is preliminary data.</text>
</comment>
<dbReference type="InterPro" id="IPR038941">
    <property type="entry name" value="At4g14100-like"/>
</dbReference>
<dbReference type="EMBL" id="JACEIK010001161">
    <property type="protein sequence ID" value="MCD7466642.1"/>
    <property type="molecule type" value="Genomic_DNA"/>
</dbReference>
<organism evidence="2 3">
    <name type="scientific">Datura stramonium</name>
    <name type="common">Jimsonweed</name>
    <name type="synonym">Common thornapple</name>
    <dbReference type="NCBI Taxonomy" id="4076"/>
    <lineage>
        <taxon>Eukaryota</taxon>
        <taxon>Viridiplantae</taxon>
        <taxon>Streptophyta</taxon>
        <taxon>Embryophyta</taxon>
        <taxon>Tracheophyta</taxon>
        <taxon>Spermatophyta</taxon>
        <taxon>Magnoliopsida</taxon>
        <taxon>eudicotyledons</taxon>
        <taxon>Gunneridae</taxon>
        <taxon>Pentapetalae</taxon>
        <taxon>asterids</taxon>
        <taxon>lamiids</taxon>
        <taxon>Solanales</taxon>
        <taxon>Solanaceae</taxon>
        <taxon>Solanoideae</taxon>
        <taxon>Datureae</taxon>
        <taxon>Datura</taxon>
    </lineage>
</organism>
<keyword evidence="1" id="KW-1133">Transmembrane helix</keyword>
<sequence length="88" mass="10379">MDSSVMFGRRLISYGTVRMFLATCLLAFYDGLIRHIMTFEVGKVLEDSKWQAPAYCFKEIEKLGKKTLQEKRKMTHFPLHETRFRGDK</sequence>
<keyword evidence="3" id="KW-1185">Reference proteome</keyword>
<accession>A0ABS8T5I4</accession>
<dbReference type="Proteomes" id="UP000823775">
    <property type="component" value="Unassembled WGS sequence"/>
</dbReference>
<reference evidence="2 3" key="1">
    <citation type="journal article" date="2021" name="BMC Genomics">
        <title>Datura genome reveals duplications of psychoactive alkaloid biosynthetic genes and high mutation rate following tissue culture.</title>
        <authorList>
            <person name="Rajewski A."/>
            <person name="Carter-House D."/>
            <person name="Stajich J."/>
            <person name="Litt A."/>
        </authorList>
    </citation>
    <scope>NUCLEOTIDE SEQUENCE [LARGE SCALE GENOMIC DNA]</scope>
    <source>
        <strain evidence="2">AR-01</strain>
    </source>
</reference>
<evidence type="ECO:0000313" key="3">
    <source>
        <dbReference type="Proteomes" id="UP000823775"/>
    </source>
</evidence>
<name>A0ABS8T5I4_DATST</name>
<proteinExistence type="predicted"/>
<feature type="transmembrane region" description="Helical" evidence="1">
    <location>
        <begin position="12"/>
        <end position="29"/>
    </location>
</feature>
<evidence type="ECO:0000313" key="2">
    <source>
        <dbReference type="EMBL" id="MCD7466642.1"/>
    </source>
</evidence>
<dbReference type="PANTHER" id="PTHR33880:SF19">
    <property type="entry name" value="EXPRESSED PROTEIN"/>
    <property type="match status" value="1"/>
</dbReference>
<keyword evidence="1" id="KW-0812">Transmembrane</keyword>
<dbReference type="PANTHER" id="PTHR33880">
    <property type="entry name" value="EXPRESSED PROTEIN"/>
    <property type="match status" value="1"/>
</dbReference>
<gene>
    <name evidence="2" type="ORF">HAX54_003553</name>
</gene>
<protein>
    <submittedName>
        <fullName evidence="2">Uncharacterized protein</fullName>
    </submittedName>
</protein>